<accession>A0AAE0YH80</accession>
<dbReference type="EMBL" id="JAWDGP010006228">
    <property type="protein sequence ID" value="KAK3745313.1"/>
    <property type="molecule type" value="Genomic_DNA"/>
</dbReference>
<evidence type="ECO:0000313" key="2">
    <source>
        <dbReference type="EMBL" id="KAK3745313.1"/>
    </source>
</evidence>
<dbReference type="AlphaFoldDB" id="A0AAE0YH80"/>
<organism evidence="2 3">
    <name type="scientific">Elysia crispata</name>
    <name type="common">lettuce slug</name>
    <dbReference type="NCBI Taxonomy" id="231223"/>
    <lineage>
        <taxon>Eukaryota</taxon>
        <taxon>Metazoa</taxon>
        <taxon>Spiralia</taxon>
        <taxon>Lophotrochozoa</taxon>
        <taxon>Mollusca</taxon>
        <taxon>Gastropoda</taxon>
        <taxon>Heterobranchia</taxon>
        <taxon>Euthyneura</taxon>
        <taxon>Panpulmonata</taxon>
        <taxon>Sacoglossa</taxon>
        <taxon>Placobranchoidea</taxon>
        <taxon>Plakobranchidae</taxon>
        <taxon>Elysia</taxon>
    </lineage>
</organism>
<feature type="compositionally biased region" description="Basic and acidic residues" evidence="1">
    <location>
        <begin position="70"/>
        <end position="81"/>
    </location>
</feature>
<gene>
    <name evidence="2" type="ORF">RRG08_012893</name>
</gene>
<feature type="region of interest" description="Disordered" evidence="1">
    <location>
        <begin position="1"/>
        <end position="33"/>
    </location>
</feature>
<proteinExistence type="predicted"/>
<evidence type="ECO:0000256" key="1">
    <source>
        <dbReference type="SAM" id="MobiDB-lite"/>
    </source>
</evidence>
<comment type="caution">
    <text evidence="2">The sequence shown here is derived from an EMBL/GenBank/DDBJ whole genome shotgun (WGS) entry which is preliminary data.</text>
</comment>
<reference evidence="2" key="1">
    <citation type="journal article" date="2023" name="G3 (Bethesda)">
        <title>A reference genome for the long-term kleptoplast-retaining sea slug Elysia crispata morphotype clarki.</title>
        <authorList>
            <person name="Eastman K.E."/>
            <person name="Pendleton A.L."/>
            <person name="Shaikh M.A."/>
            <person name="Suttiyut T."/>
            <person name="Ogas R."/>
            <person name="Tomko P."/>
            <person name="Gavelis G."/>
            <person name="Widhalm J.R."/>
            <person name="Wisecaver J.H."/>
        </authorList>
    </citation>
    <scope>NUCLEOTIDE SEQUENCE</scope>
    <source>
        <strain evidence="2">ECLA1</strain>
    </source>
</reference>
<protein>
    <submittedName>
        <fullName evidence="2">Uncharacterized protein</fullName>
    </submittedName>
</protein>
<dbReference type="Proteomes" id="UP001283361">
    <property type="component" value="Unassembled WGS sequence"/>
</dbReference>
<sequence length="136" mass="14828">NQEASGRDCFDPARTGSSAGHAVCAASPPPAGRVPEDVTSTIPVSGCVSPVQLTSSYIPNTHKGQASGKKKQDQTRRAKSSAHDLRILCALVEPRLGPFILTTPGSHPPQALENRATIIRRRLHYPFRYIFSRFMY</sequence>
<evidence type="ECO:0000313" key="3">
    <source>
        <dbReference type="Proteomes" id="UP001283361"/>
    </source>
</evidence>
<feature type="compositionally biased region" description="Basic and acidic residues" evidence="1">
    <location>
        <begin position="1"/>
        <end position="11"/>
    </location>
</feature>
<feature type="non-terminal residue" evidence="2">
    <location>
        <position position="1"/>
    </location>
</feature>
<feature type="region of interest" description="Disordered" evidence="1">
    <location>
        <begin position="58"/>
        <end position="81"/>
    </location>
</feature>
<keyword evidence="3" id="KW-1185">Reference proteome</keyword>
<name>A0AAE0YH80_9GAST</name>